<dbReference type="EMBL" id="WHPF01000010">
    <property type="protein sequence ID" value="NNV56627.1"/>
    <property type="molecule type" value="Genomic_DNA"/>
</dbReference>
<gene>
    <name evidence="2" type="ORF">GD597_14235</name>
</gene>
<evidence type="ECO:0000313" key="3">
    <source>
        <dbReference type="Proteomes" id="UP000598971"/>
    </source>
</evidence>
<dbReference type="SMART" id="SM00028">
    <property type="entry name" value="TPR"/>
    <property type="match status" value="5"/>
</dbReference>
<proteinExistence type="predicted"/>
<comment type="caution">
    <text evidence="2">The sequence shown here is derived from an EMBL/GenBank/DDBJ whole genome shotgun (WGS) entry which is preliminary data.</text>
</comment>
<dbReference type="SUPFAM" id="SSF81901">
    <property type="entry name" value="HCP-like"/>
    <property type="match status" value="1"/>
</dbReference>
<dbReference type="SUPFAM" id="SSF48452">
    <property type="entry name" value="TPR-like"/>
    <property type="match status" value="2"/>
</dbReference>
<reference evidence="2" key="1">
    <citation type="submission" date="2019-10" db="EMBL/GenBank/DDBJ databases">
        <title>Draft genome sequence of Panacibacter sp. KCS-6.</title>
        <authorList>
            <person name="Yim K.J."/>
        </authorList>
    </citation>
    <scope>NUCLEOTIDE SEQUENCE</scope>
    <source>
        <strain evidence="2">KCS-6</strain>
    </source>
</reference>
<sequence>MKKNTIYITIIAIFIIALGAIYYRYATIKAPSYAEQYSLLPRKGATANSPEWLKVKAQAYTLEQKIKANSADTKSLIQLSTLFIQEARATGNFAYYDKAAMKYVNDVLAQDEKNFEALTLKSLLYLSQHHFSEGLDMAEQAKTMNPYNSFVWGIMVDGNVEMGNYAAAVTDADSMLAIRPDIRSYSRASYLREIYGDYPGAISAMKLAVEAGFPGDESTEWCRVQLGHLYENTGDLLNAKMQYTIAAQNRPEYAYALAGLARIAVAEKQYNNAITYYQQADSSVTDFSIKDAMADVYEIMGKNKEAHTLRNEVIQAMSKEAESGNSDANIGHYVDKELAYAYLKIDNYESAEKHALLEYNRRPDNIDVNECVAWVYYNKGEYAKALPYIKNALKTNSKNPVLLCRAGLIYAKTGEKMLAKATLQNALSANPNITDMLKTESINTLQTL</sequence>
<dbReference type="Pfam" id="PF13432">
    <property type="entry name" value="TPR_16"/>
    <property type="match status" value="1"/>
</dbReference>
<feature type="transmembrane region" description="Helical" evidence="1">
    <location>
        <begin position="6"/>
        <end position="23"/>
    </location>
</feature>
<dbReference type="RefSeq" id="WP_171608575.1">
    <property type="nucleotide sequence ID" value="NZ_WHPF01000010.1"/>
</dbReference>
<keyword evidence="3" id="KW-1185">Reference proteome</keyword>
<keyword evidence="1" id="KW-0812">Transmembrane</keyword>
<dbReference type="InterPro" id="IPR011990">
    <property type="entry name" value="TPR-like_helical_dom_sf"/>
</dbReference>
<dbReference type="AlphaFoldDB" id="A0A8J8JS72"/>
<evidence type="ECO:0000256" key="1">
    <source>
        <dbReference type="SAM" id="Phobius"/>
    </source>
</evidence>
<dbReference type="Gene3D" id="1.25.40.10">
    <property type="entry name" value="Tetratricopeptide repeat domain"/>
    <property type="match status" value="3"/>
</dbReference>
<name>A0A8J8JS72_9BACT</name>
<keyword evidence="1" id="KW-0472">Membrane</keyword>
<protein>
    <submittedName>
        <fullName evidence="2">Transposase</fullName>
    </submittedName>
</protein>
<dbReference type="PANTHER" id="PTHR12558">
    <property type="entry name" value="CELL DIVISION CYCLE 16,23,27"/>
    <property type="match status" value="1"/>
</dbReference>
<evidence type="ECO:0000313" key="2">
    <source>
        <dbReference type="EMBL" id="NNV56627.1"/>
    </source>
</evidence>
<dbReference type="Proteomes" id="UP000598971">
    <property type="component" value="Unassembled WGS sequence"/>
</dbReference>
<organism evidence="2 3">
    <name type="scientific">Limnovirga soli</name>
    <dbReference type="NCBI Taxonomy" id="2656915"/>
    <lineage>
        <taxon>Bacteria</taxon>
        <taxon>Pseudomonadati</taxon>
        <taxon>Bacteroidota</taxon>
        <taxon>Chitinophagia</taxon>
        <taxon>Chitinophagales</taxon>
        <taxon>Chitinophagaceae</taxon>
        <taxon>Limnovirga</taxon>
    </lineage>
</organism>
<keyword evidence="1" id="KW-1133">Transmembrane helix</keyword>
<dbReference type="Pfam" id="PF13181">
    <property type="entry name" value="TPR_8"/>
    <property type="match status" value="1"/>
</dbReference>
<dbReference type="InterPro" id="IPR019734">
    <property type="entry name" value="TPR_rpt"/>
</dbReference>
<accession>A0A8J8JS72</accession>
<dbReference type="PANTHER" id="PTHR12558:SF13">
    <property type="entry name" value="CELL DIVISION CYCLE PROTEIN 27 HOMOLOG"/>
    <property type="match status" value="1"/>
</dbReference>